<evidence type="ECO:0000313" key="2">
    <source>
        <dbReference type="EMBL" id="ABM08801.1"/>
    </source>
</evidence>
<dbReference type="InterPro" id="IPR013120">
    <property type="entry name" value="FAR_NAD-bd"/>
</dbReference>
<evidence type="ECO:0000313" key="3">
    <source>
        <dbReference type="Proteomes" id="UP000000637"/>
    </source>
</evidence>
<dbReference type="Proteomes" id="UP000000637">
    <property type="component" value="Chromosome"/>
</dbReference>
<reference evidence="2 3" key="1">
    <citation type="journal article" date="2006" name="PLoS Genet.">
        <title>Secrets of soil survival revealed by the genome sequence of Arthrobacter aurescens TC1.</title>
        <authorList>
            <person name="Mongodin E.F."/>
            <person name="Shapir N."/>
            <person name="Daugherty S.C."/>
            <person name="DeBoy R.T."/>
            <person name="Emerson J.B."/>
            <person name="Shvartzbeyn A."/>
            <person name="Radune D."/>
            <person name="Vamathevan J."/>
            <person name="Riggs F."/>
            <person name="Grinberg V."/>
            <person name="Khouri H."/>
            <person name="Wackett L.P."/>
            <person name="Nelson K.E."/>
            <person name="Sadowsky M.J."/>
        </authorList>
    </citation>
    <scope>NUCLEOTIDE SEQUENCE [LARGE SCALE GENOMIC DNA]</scope>
    <source>
        <strain evidence="2 3">TC1</strain>
    </source>
</reference>
<dbReference type="EMBL" id="CP000474">
    <property type="protein sequence ID" value="ABM08801.1"/>
    <property type="molecule type" value="Genomic_DNA"/>
</dbReference>
<protein>
    <submittedName>
        <fullName evidence="2">NAD dependent epimerase/dehydratase family protein</fullName>
    </submittedName>
</protein>
<evidence type="ECO:0000259" key="1">
    <source>
        <dbReference type="Pfam" id="PF07993"/>
    </source>
</evidence>
<dbReference type="Pfam" id="PF07993">
    <property type="entry name" value="NAD_binding_4"/>
    <property type="match status" value="1"/>
</dbReference>
<dbReference type="InterPro" id="IPR036291">
    <property type="entry name" value="NAD(P)-bd_dom_sf"/>
</dbReference>
<sequence length="353" mass="37774">MSSRHALVFGATGHIGKWLVRELLQRGVTVTAAVRTEHSSQRLAEWLAKHDAGGRPTFVLVDFSLDDLGQDPASNAFKSVTEVHNVAGAFAFGMTAEAAHAANVTSAERVVRFAAKLPAVTRVVHLSGYRVGGQDPAEGPWDDSRRAKDYKRLGAYEGSKVESDAVVQATARSLGVPFTMVNPATVIGDSINGESGQVLGLATTVLDLFRGKLPVLPGNQRTFVPVVTADYLASFMALVPNKPEAENASYWVLDDATPPLPELLGMLGKHLNVRVPWFKIPSALLKKLPAKLTGADPETLSFLSEDRYPTAAAVALAEAGGLHHPPVETALKRWADYLVAAEPAAREDRVASM</sequence>
<name>A1R3U7_PAEAT</name>
<dbReference type="GO" id="GO:0004029">
    <property type="term" value="F:aldehyde dehydrogenase (NAD+) activity"/>
    <property type="evidence" value="ECO:0007669"/>
    <property type="project" value="TreeGrafter"/>
</dbReference>
<dbReference type="OrthoDB" id="5241256at2"/>
<dbReference type="InterPro" id="IPR051783">
    <property type="entry name" value="NAD(P)-dependent_oxidoreduct"/>
</dbReference>
<dbReference type="Gene3D" id="3.40.50.720">
    <property type="entry name" value="NAD(P)-binding Rossmann-like Domain"/>
    <property type="match status" value="1"/>
</dbReference>
<gene>
    <name evidence="2" type="ordered locus">AAur_1122</name>
</gene>
<organism evidence="2 3">
    <name type="scientific">Paenarthrobacter aurescens (strain TC1)</name>
    <dbReference type="NCBI Taxonomy" id="290340"/>
    <lineage>
        <taxon>Bacteria</taxon>
        <taxon>Bacillati</taxon>
        <taxon>Actinomycetota</taxon>
        <taxon>Actinomycetes</taxon>
        <taxon>Micrococcales</taxon>
        <taxon>Micrococcaceae</taxon>
        <taxon>Paenarthrobacter</taxon>
    </lineage>
</organism>
<accession>A1R3U7</accession>
<dbReference type="RefSeq" id="WP_011773856.1">
    <property type="nucleotide sequence ID" value="NC_008711.1"/>
</dbReference>
<keyword evidence="3" id="KW-1185">Reference proteome</keyword>
<dbReference type="GO" id="GO:0005737">
    <property type="term" value="C:cytoplasm"/>
    <property type="evidence" value="ECO:0007669"/>
    <property type="project" value="TreeGrafter"/>
</dbReference>
<dbReference type="SUPFAM" id="SSF51735">
    <property type="entry name" value="NAD(P)-binding Rossmann-fold domains"/>
    <property type="match status" value="1"/>
</dbReference>
<dbReference type="HOGENOM" id="CLU_065997_0_0_11"/>
<dbReference type="eggNOG" id="COG0451">
    <property type="taxonomic scope" value="Bacteria"/>
</dbReference>
<dbReference type="PANTHER" id="PTHR48079:SF6">
    <property type="entry name" value="NAD(P)-BINDING DOMAIN-CONTAINING PROTEIN-RELATED"/>
    <property type="match status" value="1"/>
</dbReference>
<dbReference type="KEGG" id="aau:AAur_1122"/>
<dbReference type="PANTHER" id="PTHR48079">
    <property type="entry name" value="PROTEIN YEEZ"/>
    <property type="match status" value="1"/>
</dbReference>
<dbReference type="STRING" id="290340.AAur_1122"/>
<feature type="domain" description="Thioester reductase (TE)" evidence="1">
    <location>
        <begin position="10"/>
        <end position="236"/>
    </location>
</feature>
<proteinExistence type="predicted"/>
<dbReference type="AlphaFoldDB" id="A1R3U7"/>